<gene>
    <name evidence="1" type="ORF">DCC35_02175</name>
</gene>
<dbReference type="Proteomes" id="UP000298616">
    <property type="component" value="Chromosome"/>
</dbReference>
<sequence>MLIYIILCAPVQAQYSFHQANITRIQKETNSLPFPDDLRSEQLIVLIDDRNSEESWFKIASQFHEPLKEAGVDLSAYYRFSTVLGTKDFFKNFKKYYELREIGYIAWIYFDKNLWNFRLIPLDKLLFGNLPLKTYIETDPSIKGLSSKLARKVIRQDKKRKNLLIPDEPLFYNYTDPFEGKRFDNYNINLQSFKLAVPKFHYISEDPEEQEAIKRANEELAKIMDLYPFEYELTEPGEEEDVLARKGFKFILIPSYGSEHDLKKILGYKYENIPDNVMFKYYIRQLSDGDIHLGPDWDGAETWQKALKNHLNGITNQ</sequence>
<reference evidence="1 2" key="1">
    <citation type="submission" date="2018-04" db="EMBL/GenBank/DDBJ databases">
        <title>Complete genome uncultured novel isolate.</title>
        <authorList>
            <person name="Merlino G."/>
        </authorList>
    </citation>
    <scope>NUCLEOTIDE SEQUENCE [LARGE SCALE GENOMIC DNA]</scope>
    <source>
        <strain evidence="2">R1DC9</strain>
    </source>
</reference>
<dbReference type="AlphaFoldDB" id="A0A4D7JER4"/>
<protein>
    <submittedName>
        <fullName evidence="1">Uncharacterized protein</fullName>
    </submittedName>
</protein>
<keyword evidence="2" id="KW-1185">Reference proteome</keyword>
<accession>A0A4D7JER4</accession>
<organism evidence="1 2">
    <name type="scientific">Mangrovivirga cuniculi</name>
    <dbReference type="NCBI Taxonomy" id="2715131"/>
    <lineage>
        <taxon>Bacteria</taxon>
        <taxon>Pseudomonadati</taxon>
        <taxon>Bacteroidota</taxon>
        <taxon>Cytophagia</taxon>
        <taxon>Cytophagales</taxon>
        <taxon>Mangrovivirgaceae</taxon>
        <taxon>Mangrovivirga</taxon>
    </lineage>
</organism>
<evidence type="ECO:0000313" key="2">
    <source>
        <dbReference type="Proteomes" id="UP000298616"/>
    </source>
</evidence>
<dbReference type="EMBL" id="CP028923">
    <property type="protein sequence ID" value="QCK13643.1"/>
    <property type="molecule type" value="Genomic_DNA"/>
</dbReference>
<name>A0A4D7JER4_9BACT</name>
<proteinExistence type="predicted"/>
<evidence type="ECO:0000313" key="1">
    <source>
        <dbReference type="EMBL" id="QCK13643.1"/>
    </source>
</evidence>
<dbReference type="KEGG" id="fpf:DCC35_02175"/>